<feature type="compositionally biased region" description="Gly residues" evidence="1">
    <location>
        <begin position="35"/>
        <end position="44"/>
    </location>
</feature>
<keyword evidence="3" id="KW-1185">Reference proteome</keyword>
<protein>
    <submittedName>
        <fullName evidence="2">Uncharacterized protein</fullName>
    </submittedName>
</protein>
<feature type="compositionally biased region" description="Basic residues" evidence="1">
    <location>
        <begin position="53"/>
        <end position="64"/>
    </location>
</feature>
<evidence type="ECO:0000256" key="1">
    <source>
        <dbReference type="SAM" id="MobiDB-lite"/>
    </source>
</evidence>
<gene>
    <name evidence="2" type="ORF">VZT92_025448</name>
</gene>
<dbReference type="AlphaFoldDB" id="A0AAW1DY61"/>
<dbReference type="EMBL" id="JBCEZU010000586">
    <property type="protein sequence ID" value="KAK9514758.1"/>
    <property type="molecule type" value="Genomic_DNA"/>
</dbReference>
<comment type="caution">
    <text evidence="2">The sequence shown here is derived from an EMBL/GenBank/DDBJ whole genome shotgun (WGS) entry which is preliminary data.</text>
</comment>
<proteinExistence type="predicted"/>
<evidence type="ECO:0000313" key="3">
    <source>
        <dbReference type="Proteomes" id="UP001488805"/>
    </source>
</evidence>
<sequence>MGGDRRLALGCGFQAGALACPAAPRGTGRDKTGRGGRGGGGGGNLCSLQSHTQKPKIPKLKRLVSTRLGTPIPSTPSLTPCHIPH</sequence>
<accession>A0AAW1DY61</accession>
<name>A0AAW1DY61_ZOAVI</name>
<evidence type="ECO:0000313" key="2">
    <source>
        <dbReference type="EMBL" id="KAK9514758.1"/>
    </source>
</evidence>
<dbReference type="Proteomes" id="UP001488805">
    <property type="component" value="Unassembled WGS sequence"/>
</dbReference>
<dbReference type="PROSITE" id="PS51257">
    <property type="entry name" value="PROKAR_LIPOPROTEIN"/>
    <property type="match status" value="1"/>
</dbReference>
<feature type="region of interest" description="Disordered" evidence="1">
    <location>
        <begin position="21"/>
        <end position="85"/>
    </location>
</feature>
<organism evidence="2 3">
    <name type="scientific">Zoarces viviparus</name>
    <name type="common">Viviparous eelpout</name>
    <name type="synonym">Blennius viviparus</name>
    <dbReference type="NCBI Taxonomy" id="48416"/>
    <lineage>
        <taxon>Eukaryota</taxon>
        <taxon>Metazoa</taxon>
        <taxon>Chordata</taxon>
        <taxon>Craniata</taxon>
        <taxon>Vertebrata</taxon>
        <taxon>Euteleostomi</taxon>
        <taxon>Actinopterygii</taxon>
        <taxon>Neopterygii</taxon>
        <taxon>Teleostei</taxon>
        <taxon>Neoteleostei</taxon>
        <taxon>Acanthomorphata</taxon>
        <taxon>Eupercaria</taxon>
        <taxon>Perciformes</taxon>
        <taxon>Cottioidei</taxon>
        <taxon>Zoarcales</taxon>
        <taxon>Zoarcidae</taxon>
        <taxon>Zoarcinae</taxon>
        <taxon>Zoarces</taxon>
    </lineage>
</organism>
<reference evidence="2 3" key="1">
    <citation type="journal article" date="2024" name="Genome Biol. Evol.">
        <title>Chromosome-level genome assembly of the viviparous eelpout Zoarces viviparus.</title>
        <authorList>
            <person name="Fuhrmann N."/>
            <person name="Brasseur M.V."/>
            <person name="Bakowski C.E."/>
            <person name="Podsiadlowski L."/>
            <person name="Prost S."/>
            <person name="Krehenwinkel H."/>
            <person name="Mayer C."/>
        </authorList>
    </citation>
    <scope>NUCLEOTIDE SEQUENCE [LARGE SCALE GENOMIC DNA]</scope>
    <source>
        <strain evidence="2">NO-MEL_2022_Ind0_liver</strain>
    </source>
</reference>